<dbReference type="PANTHER" id="PTHR46814">
    <property type="entry name" value="EGALITARIAN, ISOFORM B"/>
    <property type="match status" value="1"/>
</dbReference>
<keyword evidence="1" id="KW-0694">RNA-binding</keyword>
<dbReference type="InterPro" id="IPR002562">
    <property type="entry name" value="3'-5'_exonuclease_dom"/>
</dbReference>
<evidence type="ECO:0000313" key="3">
    <source>
        <dbReference type="EMBL" id="EED89302.1"/>
    </source>
</evidence>
<reference evidence="3 4" key="1">
    <citation type="journal article" date="2004" name="Science">
        <title>The genome of the diatom Thalassiosira pseudonana: ecology, evolution, and metabolism.</title>
        <authorList>
            <person name="Armbrust E.V."/>
            <person name="Berges J.A."/>
            <person name="Bowler C."/>
            <person name="Green B.R."/>
            <person name="Martinez D."/>
            <person name="Putnam N.H."/>
            <person name="Zhou S."/>
            <person name="Allen A.E."/>
            <person name="Apt K.E."/>
            <person name="Bechner M."/>
            <person name="Brzezinski M.A."/>
            <person name="Chaal B.K."/>
            <person name="Chiovitti A."/>
            <person name="Davis A.K."/>
            <person name="Demarest M.S."/>
            <person name="Detter J.C."/>
            <person name="Glavina T."/>
            <person name="Goodstein D."/>
            <person name="Hadi M.Z."/>
            <person name="Hellsten U."/>
            <person name="Hildebrand M."/>
            <person name="Jenkins B.D."/>
            <person name="Jurka J."/>
            <person name="Kapitonov V.V."/>
            <person name="Kroger N."/>
            <person name="Lau W.W."/>
            <person name="Lane T.W."/>
            <person name="Larimer F.W."/>
            <person name="Lippmeier J.C."/>
            <person name="Lucas S."/>
            <person name="Medina M."/>
            <person name="Montsant A."/>
            <person name="Obornik M."/>
            <person name="Parker M.S."/>
            <person name="Palenik B."/>
            <person name="Pazour G.J."/>
            <person name="Richardson P.M."/>
            <person name="Rynearson T.A."/>
            <person name="Saito M.A."/>
            <person name="Schwartz D.C."/>
            <person name="Thamatrakoln K."/>
            <person name="Valentin K."/>
            <person name="Vardi A."/>
            <person name="Wilkerson F.P."/>
            <person name="Rokhsar D.S."/>
        </authorList>
    </citation>
    <scope>NUCLEOTIDE SEQUENCE [LARGE SCALE GENOMIC DNA]</scope>
    <source>
        <strain evidence="3 4">CCMP1335</strain>
    </source>
</reference>
<dbReference type="eggNOG" id="KOG2405">
    <property type="taxonomic scope" value="Eukaryota"/>
</dbReference>
<accession>B8CBD7</accession>
<organism evidence="3 4">
    <name type="scientific">Thalassiosira pseudonana</name>
    <name type="common">Marine diatom</name>
    <name type="synonym">Cyclotella nana</name>
    <dbReference type="NCBI Taxonomy" id="35128"/>
    <lineage>
        <taxon>Eukaryota</taxon>
        <taxon>Sar</taxon>
        <taxon>Stramenopiles</taxon>
        <taxon>Ochrophyta</taxon>
        <taxon>Bacillariophyta</taxon>
        <taxon>Coscinodiscophyceae</taxon>
        <taxon>Thalassiosirophycidae</taxon>
        <taxon>Thalassiosirales</taxon>
        <taxon>Thalassiosiraceae</taxon>
        <taxon>Thalassiosira</taxon>
    </lineage>
</organism>
<evidence type="ECO:0000313" key="4">
    <source>
        <dbReference type="Proteomes" id="UP000001449"/>
    </source>
</evidence>
<reference evidence="3 4" key="2">
    <citation type="journal article" date="2008" name="Nature">
        <title>The Phaeodactylum genome reveals the evolutionary history of diatom genomes.</title>
        <authorList>
            <person name="Bowler C."/>
            <person name="Allen A.E."/>
            <person name="Badger J.H."/>
            <person name="Grimwood J."/>
            <person name="Jabbari K."/>
            <person name="Kuo A."/>
            <person name="Maheswari U."/>
            <person name="Martens C."/>
            <person name="Maumus F."/>
            <person name="Otillar R.P."/>
            <person name="Rayko E."/>
            <person name="Salamov A."/>
            <person name="Vandepoele K."/>
            <person name="Beszteri B."/>
            <person name="Gruber A."/>
            <person name="Heijde M."/>
            <person name="Katinka M."/>
            <person name="Mock T."/>
            <person name="Valentin K."/>
            <person name="Verret F."/>
            <person name="Berges J.A."/>
            <person name="Brownlee C."/>
            <person name="Cadoret J.P."/>
            <person name="Chiovitti A."/>
            <person name="Choi C.J."/>
            <person name="Coesel S."/>
            <person name="De Martino A."/>
            <person name="Detter J.C."/>
            <person name="Durkin C."/>
            <person name="Falciatore A."/>
            <person name="Fournet J."/>
            <person name="Haruta M."/>
            <person name="Huysman M.J."/>
            <person name="Jenkins B.D."/>
            <person name="Jiroutova K."/>
            <person name="Jorgensen R.E."/>
            <person name="Joubert Y."/>
            <person name="Kaplan A."/>
            <person name="Kroger N."/>
            <person name="Kroth P.G."/>
            <person name="La Roche J."/>
            <person name="Lindquist E."/>
            <person name="Lommer M."/>
            <person name="Martin-Jezequel V."/>
            <person name="Lopez P.J."/>
            <person name="Lucas S."/>
            <person name="Mangogna M."/>
            <person name="McGinnis K."/>
            <person name="Medlin L.K."/>
            <person name="Montsant A."/>
            <person name="Oudot-Le Secq M.P."/>
            <person name="Napoli C."/>
            <person name="Obornik M."/>
            <person name="Parker M.S."/>
            <person name="Petit J.L."/>
            <person name="Porcel B.M."/>
            <person name="Poulsen N."/>
            <person name="Robison M."/>
            <person name="Rychlewski L."/>
            <person name="Rynearson T.A."/>
            <person name="Schmutz J."/>
            <person name="Shapiro H."/>
            <person name="Siaut M."/>
            <person name="Stanley M."/>
            <person name="Sussman M.R."/>
            <person name="Taylor A.R."/>
            <person name="Vardi A."/>
            <person name="von Dassow P."/>
            <person name="Vyverman W."/>
            <person name="Willis A."/>
            <person name="Wyrwicz L.S."/>
            <person name="Rokhsar D.S."/>
            <person name="Weissenbach J."/>
            <person name="Armbrust E.V."/>
            <person name="Green B.R."/>
            <person name="Van de Peer Y."/>
            <person name="Grigoriev I.V."/>
        </authorList>
    </citation>
    <scope>NUCLEOTIDE SEQUENCE [LARGE SCALE GENOMIC DNA]</scope>
    <source>
        <strain evidence="3 4">CCMP1335</strain>
    </source>
</reference>
<dbReference type="PaxDb" id="35128-Thaps24659"/>
<dbReference type="GO" id="GO:0006139">
    <property type="term" value="P:nucleobase-containing compound metabolic process"/>
    <property type="evidence" value="ECO:0007669"/>
    <property type="project" value="InterPro"/>
</dbReference>
<gene>
    <name evidence="3" type="ORF">THAPSDRAFT_24659</name>
</gene>
<dbReference type="KEGG" id="tps:THAPSDRAFT_24659"/>
<dbReference type="EMBL" id="CM000648">
    <property type="protein sequence ID" value="EED89302.1"/>
    <property type="molecule type" value="Genomic_DNA"/>
</dbReference>
<dbReference type="STRING" id="35128.B8CBD7"/>
<dbReference type="PANTHER" id="PTHR46814:SF1">
    <property type="entry name" value="EGALITARIAN, ISOFORM B"/>
    <property type="match status" value="1"/>
</dbReference>
<evidence type="ECO:0000256" key="1">
    <source>
        <dbReference type="PROSITE-ProRule" id="PRU00117"/>
    </source>
</evidence>
<dbReference type="SMART" id="SM00474">
    <property type="entry name" value="35EXOc"/>
    <property type="match status" value="1"/>
</dbReference>
<feature type="domain" description="3'-5' exonuclease" evidence="2">
    <location>
        <begin position="24"/>
        <end position="208"/>
    </location>
</feature>
<keyword evidence="4" id="KW-1185">Reference proteome</keyword>
<dbReference type="PROSITE" id="PS50084">
    <property type="entry name" value="KH_TYPE_1"/>
    <property type="match status" value="1"/>
</dbReference>
<protein>
    <recommendedName>
        <fullName evidence="2">3'-5' exonuclease domain-containing protein</fullName>
    </recommendedName>
</protein>
<dbReference type="GO" id="GO:0008298">
    <property type="term" value="P:intracellular mRNA localization"/>
    <property type="evidence" value="ECO:0000318"/>
    <property type="project" value="GO_Central"/>
</dbReference>
<proteinExistence type="predicted"/>
<sequence>MVSGELENATASLCGLRLSPVVSVVTSADDEAGKSFISMVNTLCSSIDKDAKIAFDCEGVNLSRLGSVEIVSICFSSSEVYLIDFGKEKCPKIVEAVKELFECSTLTKIIHDCRMDFDALYHNHGIKLVNVHDTSAFHDFIGYEKGKNLNDTLSYYGIRVNTERDKSVYKSNPNFWAARPLTKKMIDWASSDVDKLFQLAEKQLGRISAAQKSSAVEKSASYAELAREMSVESGLRVRGSIGLFIGRGGANVRSLERQTGCLVYSNRETDTWFVFYPNDASLNTVKRRMGY</sequence>
<dbReference type="Gene3D" id="3.30.420.10">
    <property type="entry name" value="Ribonuclease H-like superfamily/Ribonuclease H"/>
    <property type="match status" value="1"/>
</dbReference>
<evidence type="ECO:0000259" key="2">
    <source>
        <dbReference type="SMART" id="SM00474"/>
    </source>
</evidence>
<dbReference type="GO" id="GO:0008408">
    <property type="term" value="F:3'-5' exonuclease activity"/>
    <property type="evidence" value="ECO:0007669"/>
    <property type="project" value="InterPro"/>
</dbReference>
<dbReference type="InterPro" id="IPR012337">
    <property type="entry name" value="RNaseH-like_sf"/>
</dbReference>
<dbReference type="Gene3D" id="3.30.1370.10">
    <property type="entry name" value="K Homology domain, type 1"/>
    <property type="match status" value="1"/>
</dbReference>
<dbReference type="InterPro" id="IPR036612">
    <property type="entry name" value="KH_dom_type_1_sf"/>
</dbReference>
<name>B8CBD7_THAPS</name>
<dbReference type="InterPro" id="IPR036397">
    <property type="entry name" value="RNaseH_sf"/>
</dbReference>
<dbReference type="SUPFAM" id="SSF53098">
    <property type="entry name" value="Ribonuclease H-like"/>
    <property type="match status" value="1"/>
</dbReference>
<dbReference type="RefSeq" id="XP_002293566.1">
    <property type="nucleotide sequence ID" value="XM_002293530.1"/>
</dbReference>
<dbReference type="AlphaFoldDB" id="B8CBD7"/>
<dbReference type="GeneID" id="7445765"/>
<dbReference type="Pfam" id="PF01612">
    <property type="entry name" value="DNA_pol_A_exo1"/>
    <property type="match status" value="1"/>
</dbReference>
<dbReference type="GO" id="GO:0003729">
    <property type="term" value="F:mRNA binding"/>
    <property type="evidence" value="ECO:0000318"/>
    <property type="project" value="GO_Central"/>
</dbReference>
<dbReference type="InParanoid" id="B8CBD7"/>
<dbReference type="HOGENOM" id="CLU_958081_0_0_1"/>
<dbReference type="Proteomes" id="UP000001449">
    <property type="component" value="Chromosome 13"/>
</dbReference>
<dbReference type="OMA" id="MIDWASS"/>